<dbReference type="KEGG" id="agv:OJF2_70000"/>
<dbReference type="Gene3D" id="3.40.50.300">
    <property type="entry name" value="P-loop containing nucleotide triphosphate hydrolases"/>
    <property type="match status" value="1"/>
</dbReference>
<dbReference type="Pfam" id="PF00072">
    <property type="entry name" value="Response_reg"/>
    <property type="match status" value="1"/>
</dbReference>
<dbReference type="PROSITE" id="PS00675">
    <property type="entry name" value="SIGMA54_INTERACT_1"/>
    <property type="match status" value="1"/>
</dbReference>
<evidence type="ECO:0000259" key="18">
    <source>
        <dbReference type="PROSITE" id="PS50045"/>
    </source>
</evidence>
<dbReference type="SMART" id="SM00382">
    <property type="entry name" value="AAA"/>
    <property type="match status" value="1"/>
</dbReference>
<keyword evidence="8" id="KW-0902">Two-component regulatory system</keyword>
<dbReference type="GO" id="GO:0043565">
    <property type="term" value="F:sequence-specific DNA binding"/>
    <property type="evidence" value="ECO:0007669"/>
    <property type="project" value="InterPro"/>
</dbReference>
<evidence type="ECO:0000256" key="9">
    <source>
        <dbReference type="ARBA" id="ARBA00023015"/>
    </source>
</evidence>
<keyword evidence="13" id="KW-0535">Nitrogen fixation</keyword>
<dbReference type="InterPro" id="IPR027417">
    <property type="entry name" value="P-loop_NTPase"/>
</dbReference>
<dbReference type="AlphaFoldDB" id="A0A5B9WDU4"/>
<gene>
    <name evidence="20" type="primary">glnG_3</name>
    <name evidence="20" type="ORF">OJF2_70000</name>
</gene>
<evidence type="ECO:0000256" key="2">
    <source>
        <dbReference type="ARBA" id="ARBA00019059"/>
    </source>
</evidence>
<dbReference type="PANTHER" id="PTHR32071:SF95">
    <property type="entry name" value="DNA-BINDING TRANSCRIPTIONAL REGULATOR NTRC"/>
    <property type="match status" value="1"/>
</dbReference>
<name>A0A5B9WDU4_9BACT</name>
<dbReference type="GO" id="GO:0005524">
    <property type="term" value="F:ATP binding"/>
    <property type="evidence" value="ECO:0007669"/>
    <property type="project" value="UniProtKB-KW"/>
</dbReference>
<sequence length="478" mass="51218">MSRILIVDDEASICWSFRESFSDLGHEVEVASSAEEGLRIAASGPLDAVVLDVRLPGMDGLSALGPFRERIGPAPIIIITAFGDLDTAVRAMEGGAFDYLVKPFDLDQATALVTRALASSAAPQAVPGDDGPDSGPDALIGNSPAMQELFKQIALVAPTDVPVLITGESGTGKELIARAIHRHSRRRSGPFLPVCLAALNPNLVEGELFGHVRGSFTGATHDRRGLLELAGGGSVLLDEVGDIPLDLQVKLLRAVEHREATPVGDARPRRIDVRLVAATNRPLAELMKSGEFRQDLFFRLSVFQIEAPPLRARRDDIPLLAAHFLRSCRFAMTTSPEITPEALAELRRRPWEGNVRELRNAVEHAAVVSRGQPIRPEHLPPAGLGLAPSGPASGDGGGTSPPADDDARAIADRLSAWAAREVARPGAAPLHERFLDLAEPPLLRAVLDLYQGNRAAAAQVLGIHRATLRQKLRKYGIQ</sequence>
<keyword evidence="5 16" id="KW-0597">Phosphoprotein</keyword>
<reference evidence="20 21" key="1">
    <citation type="submission" date="2019-08" db="EMBL/GenBank/DDBJ databases">
        <title>Deep-cultivation of Planctomycetes and their phenomic and genomic characterization uncovers novel biology.</title>
        <authorList>
            <person name="Wiegand S."/>
            <person name="Jogler M."/>
            <person name="Boedeker C."/>
            <person name="Pinto D."/>
            <person name="Vollmers J."/>
            <person name="Rivas-Marin E."/>
            <person name="Kohn T."/>
            <person name="Peeters S.H."/>
            <person name="Heuer A."/>
            <person name="Rast P."/>
            <person name="Oberbeckmann S."/>
            <person name="Bunk B."/>
            <person name="Jeske O."/>
            <person name="Meyerdierks A."/>
            <person name="Storesund J.E."/>
            <person name="Kallscheuer N."/>
            <person name="Luecker S."/>
            <person name="Lage O.M."/>
            <person name="Pohl T."/>
            <person name="Merkel B.J."/>
            <person name="Hornburger P."/>
            <person name="Mueller R.-W."/>
            <person name="Bruemmer F."/>
            <person name="Labrenz M."/>
            <person name="Spormann A.M."/>
            <person name="Op den Camp H."/>
            <person name="Overmann J."/>
            <person name="Amann R."/>
            <person name="Jetten M.S.M."/>
            <person name="Mascher T."/>
            <person name="Medema M.H."/>
            <person name="Devos D.P."/>
            <person name="Kaster A.-K."/>
            <person name="Ovreas L."/>
            <person name="Rohde M."/>
            <person name="Galperin M.Y."/>
            <person name="Jogler C."/>
        </authorList>
    </citation>
    <scope>NUCLEOTIDE SEQUENCE [LARGE SCALE GENOMIC DNA]</scope>
    <source>
        <strain evidence="20 21">OJF2</strain>
    </source>
</reference>
<dbReference type="Gene3D" id="3.40.50.2300">
    <property type="match status" value="1"/>
</dbReference>
<keyword evidence="21" id="KW-1185">Reference proteome</keyword>
<proteinExistence type="predicted"/>
<evidence type="ECO:0000256" key="15">
    <source>
        <dbReference type="ARBA" id="ARBA00031910"/>
    </source>
</evidence>
<protein>
    <recommendedName>
        <fullName evidence="2">DNA-binding transcriptional regulator NtrC</fullName>
    </recommendedName>
    <alternativeName>
        <fullName evidence="14">Nitrogen regulation protein NR(I)</fullName>
    </alternativeName>
    <alternativeName>
        <fullName evidence="15">Nitrogen regulator I</fullName>
    </alternativeName>
</protein>
<dbReference type="FunFam" id="3.40.50.300:FF:000006">
    <property type="entry name" value="DNA-binding transcriptional regulator NtrC"/>
    <property type="match status" value="1"/>
</dbReference>
<dbReference type="SUPFAM" id="SSF46689">
    <property type="entry name" value="Homeodomain-like"/>
    <property type="match status" value="1"/>
</dbReference>
<evidence type="ECO:0000256" key="4">
    <source>
        <dbReference type="ARBA" id="ARBA00022491"/>
    </source>
</evidence>
<dbReference type="PROSITE" id="PS50045">
    <property type="entry name" value="SIGMA54_INTERACT_4"/>
    <property type="match status" value="1"/>
</dbReference>
<dbReference type="Gene3D" id="1.10.8.60">
    <property type="match status" value="1"/>
</dbReference>
<evidence type="ECO:0000256" key="16">
    <source>
        <dbReference type="PROSITE-ProRule" id="PRU00169"/>
    </source>
</evidence>
<keyword evidence="12" id="KW-0804">Transcription</keyword>
<dbReference type="OrthoDB" id="7476585at2"/>
<dbReference type="PROSITE" id="PS50110">
    <property type="entry name" value="RESPONSE_REGULATORY"/>
    <property type="match status" value="1"/>
</dbReference>
<dbReference type="Pfam" id="PF25601">
    <property type="entry name" value="AAA_lid_14"/>
    <property type="match status" value="1"/>
</dbReference>
<organism evidence="20 21">
    <name type="scientific">Aquisphaera giovannonii</name>
    <dbReference type="NCBI Taxonomy" id="406548"/>
    <lineage>
        <taxon>Bacteria</taxon>
        <taxon>Pseudomonadati</taxon>
        <taxon>Planctomycetota</taxon>
        <taxon>Planctomycetia</taxon>
        <taxon>Isosphaerales</taxon>
        <taxon>Isosphaeraceae</taxon>
        <taxon>Aquisphaera</taxon>
    </lineage>
</organism>
<dbReference type="InterPro" id="IPR001789">
    <property type="entry name" value="Sig_transdc_resp-reg_receiver"/>
</dbReference>
<evidence type="ECO:0000259" key="19">
    <source>
        <dbReference type="PROSITE" id="PS50110"/>
    </source>
</evidence>
<feature type="domain" description="Response regulatory" evidence="19">
    <location>
        <begin position="3"/>
        <end position="117"/>
    </location>
</feature>
<evidence type="ECO:0000256" key="11">
    <source>
        <dbReference type="ARBA" id="ARBA00023159"/>
    </source>
</evidence>
<dbReference type="Pfam" id="PF00158">
    <property type="entry name" value="Sigma54_activat"/>
    <property type="match status" value="1"/>
</dbReference>
<keyword evidence="6" id="KW-0547">Nucleotide-binding</keyword>
<dbReference type="InterPro" id="IPR058031">
    <property type="entry name" value="AAA_lid_NorR"/>
</dbReference>
<evidence type="ECO:0000256" key="6">
    <source>
        <dbReference type="ARBA" id="ARBA00022741"/>
    </source>
</evidence>
<evidence type="ECO:0000256" key="3">
    <source>
        <dbReference type="ARBA" id="ARBA00022490"/>
    </source>
</evidence>
<dbReference type="GO" id="GO:0006355">
    <property type="term" value="P:regulation of DNA-templated transcription"/>
    <property type="evidence" value="ECO:0007669"/>
    <property type="project" value="InterPro"/>
</dbReference>
<keyword evidence="10" id="KW-0238">DNA-binding</keyword>
<evidence type="ECO:0000313" key="21">
    <source>
        <dbReference type="Proteomes" id="UP000324233"/>
    </source>
</evidence>
<dbReference type="SUPFAM" id="SSF52540">
    <property type="entry name" value="P-loop containing nucleoside triphosphate hydrolases"/>
    <property type="match status" value="1"/>
</dbReference>
<dbReference type="InterPro" id="IPR011006">
    <property type="entry name" value="CheY-like_superfamily"/>
</dbReference>
<comment type="subcellular location">
    <subcellularLocation>
        <location evidence="1">Cytoplasm</location>
    </subcellularLocation>
</comment>
<evidence type="ECO:0000256" key="17">
    <source>
        <dbReference type="SAM" id="MobiDB-lite"/>
    </source>
</evidence>
<dbReference type="GO" id="GO:0000160">
    <property type="term" value="P:phosphorelay signal transduction system"/>
    <property type="evidence" value="ECO:0007669"/>
    <property type="project" value="UniProtKB-KW"/>
</dbReference>
<evidence type="ECO:0000256" key="12">
    <source>
        <dbReference type="ARBA" id="ARBA00023163"/>
    </source>
</evidence>
<keyword evidence="3" id="KW-0963">Cytoplasm</keyword>
<dbReference type="SUPFAM" id="SSF52172">
    <property type="entry name" value="CheY-like"/>
    <property type="match status" value="1"/>
</dbReference>
<dbReference type="GO" id="GO:0005737">
    <property type="term" value="C:cytoplasm"/>
    <property type="evidence" value="ECO:0007669"/>
    <property type="project" value="UniProtKB-SubCell"/>
</dbReference>
<evidence type="ECO:0000313" key="20">
    <source>
        <dbReference type="EMBL" id="QEH38399.1"/>
    </source>
</evidence>
<dbReference type="Pfam" id="PF02954">
    <property type="entry name" value="HTH_8"/>
    <property type="match status" value="1"/>
</dbReference>
<feature type="compositionally biased region" description="Low complexity" evidence="17">
    <location>
        <begin position="380"/>
        <end position="392"/>
    </location>
</feature>
<evidence type="ECO:0000256" key="5">
    <source>
        <dbReference type="ARBA" id="ARBA00022553"/>
    </source>
</evidence>
<feature type="domain" description="Sigma-54 factor interaction" evidence="18">
    <location>
        <begin position="139"/>
        <end position="367"/>
    </location>
</feature>
<dbReference type="RefSeq" id="WP_148597843.1">
    <property type="nucleotide sequence ID" value="NZ_CP042997.1"/>
</dbReference>
<keyword evidence="9" id="KW-0805">Transcription regulation</keyword>
<keyword evidence="11" id="KW-0010">Activator</keyword>
<keyword evidence="4" id="KW-0678">Repressor</keyword>
<dbReference type="InterPro" id="IPR009057">
    <property type="entry name" value="Homeodomain-like_sf"/>
</dbReference>
<dbReference type="SMART" id="SM00448">
    <property type="entry name" value="REC"/>
    <property type="match status" value="1"/>
</dbReference>
<evidence type="ECO:0000256" key="1">
    <source>
        <dbReference type="ARBA" id="ARBA00004496"/>
    </source>
</evidence>
<dbReference type="InterPro" id="IPR002078">
    <property type="entry name" value="Sigma_54_int"/>
</dbReference>
<dbReference type="InterPro" id="IPR025662">
    <property type="entry name" value="Sigma_54_int_dom_ATP-bd_1"/>
</dbReference>
<dbReference type="PRINTS" id="PR01590">
    <property type="entry name" value="HTHFIS"/>
</dbReference>
<evidence type="ECO:0000256" key="8">
    <source>
        <dbReference type="ARBA" id="ARBA00023012"/>
    </source>
</evidence>
<evidence type="ECO:0000256" key="13">
    <source>
        <dbReference type="ARBA" id="ARBA00023231"/>
    </source>
</evidence>
<dbReference type="Gene3D" id="1.10.10.60">
    <property type="entry name" value="Homeodomain-like"/>
    <property type="match status" value="1"/>
</dbReference>
<evidence type="ECO:0000256" key="10">
    <source>
        <dbReference type="ARBA" id="ARBA00023125"/>
    </source>
</evidence>
<evidence type="ECO:0000256" key="14">
    <source>
        <dbReference type="ARBA" id="ARBA00029881"/>
    </source>
</evidence>
<evidence type="ECO:0000256" key="7">
    <source>
        <dbReference type="ARBA" id="ARBA00022840"/>
    </source>
</evidence>
<keyword evidence="7" id="KW-0067">ATP-binding</keyword>
<dbReference type="EMBL" id="CP042997">
    <property type="protein sequence ID" value="QEH38399.1"/>
    <property type="molecule type" value="Genomic_DNA"/>
</dbReference>
<feature type="region of interest" description="Disordered" evidence="17">
    <location>
        <begin position="369"/>
        <end position="406"/>
    </location>
</feature>
<dbReference type="InterPro" id="IPR003593">
    <property type="entry name" value="AAA+_ATPase"/>
</dbReference>
<dbReference type="PANTHER" id="PTHR32071">
    <property type="entry name" value="TRANSCRIPTIONAL REGULATORY PROTEIN"/>
    <property type="match status" value="1"/>
</dbReference>
<feature type="modified residue" description="4-aspartylphosphate" evidence="16">
    <location>
        <position position="52"/>
    </location>
</feature>
<dbReference type="CDD" id="cd00009">
    <property type="entry name" value="AAA"/>
    <property type="match status" value="1"/>
</dbReference>
<dbReference type="InterPro" id="IPR002197">
    <property type="entry name" value="HTH_Fis"/>
</dbReference>
<dbReference type="Proteomes" id="UP000324233">
    <property type="component" value="Chromosome"/>
</dbReference>
<accession>A0A5B9WDU4</accession>